<dbReference type="NCBIfam" id="TIGR01965">
    <property type="entry name" value="VCBS_repeat"/>
    <property type="match status" value="2"/>
</dbReference>
<dbReference type="SUPFAM" id="SSF49313">
    <property type="entry name" value="Cadherin-like"/>
    <property type="match status" value="1"/>
</dbReference>
<dbReference type="InterPro" id="IPR001343">
    <property type="entry name" value="Hemolysn_Ca-bd"/>
</dbReference>
<sequence length="3456" mass="357553">MARDFTTDTEIFAAYEAYARDVMSGQVSLDLTDVRLYGVDASTMSASEAQADFTSMAAMLLFGEQGVGGAAPSAVRSVREFELQLAEMFAGSQGLSTAGTQPTASELQARAATLADNMLAEFDAAIAQNASNGSILPSTDAEQDLFRGSIGEAMRAMTEARDVYGNILSGQAGAADIGVAAAATLRAATTLLSALPLPPAAKAAANVVNIATYLVPGIIAAAKGDGDPTELFTIAVQTVTSILTWGVSDYVFDYILPIAISAGVNALDGSGGQVDLSPTAISQGLIEAAVHNNGGTLPDWWYTAGGSDGEQFNQAADQARTIASALTTMSTNLWQKIAAQYGDADFYQELTLTLHPNLGPQKYIFARVNGTAYRPAFIDFFDGTTDPWSMIEQVVGFNPFTGSNYANAATDVRTGDALYILEHGTAQTSFSDNRDTVITYEGQSYSLLGGDDRFVLRQDVDGRPGNNSSNHYATAVAATVDGGDGTDVLDLTALTGSATAGHGGDLIVTSSTVSIMLADTSTITSNNTRVLVNYTNFEGIEVGDLRLADFRDATKGIKLSTVDSTTSTDATNILGSDFGDTFIIDTSRLINARVSNTNNGLVFSHYSDTSQQLVTVDAGAGHDYVAGELVNGATYYGGSGVDTFEILLPDNVSDAYFFTSLDLETGASRLGWAFKQDIPWLTTPPPDLVEHIDTGATVQGFEWAVGSAASDVIYAANAGSRILGQAGDDQLVGRSGNDQLLGGLGNDTLSGGEGVNRLEGGEGDDIVTSGAAQDVILGGLGNDHITDAGGDNLIVTGQGNDTVIAGSGNDEIMAASGNNVIDAGDGDNTVTGGGGNDSVTTGTGSDVVRLGAGLDHATTGEGDDHVTDILAFDPWTVASADRALTGALIDTGGGYDVVTLDAAGETVRFEDHARFNAERFDYDILMGSRFIAGQQFTPDETGVSGTYHPIYDYDEVRNAEEIILTNGTFVVDLISYADLGEDFRSTIDRYNIHNTVQTWDNDDLVNLGAGNDRFYVNLGNDTVDGEEGTDTLDFSRLAAGHTFALSATTTTAPWSISIFDSSGALVGSDTAAGFENVVGTGQDDVIVLDDGANVITGGAGDDTLTGGAGADRYVFGTNDGNDTLTDLALGEVLEFHGTGSSASPAVVRTGSEGSYAYVVTFDQTTVRFSSADLLDLNMAATQTGGLTIWTMEVVDGAVKATDDAGTGYETDEDTVLITADTLLNDIDPGVSDAAIVAFATTSARGASVAWNADSGTFTYDPSGAFDYLAVGESTTDTFTYTLGDGVTTSTATVTLVVNGVNDAPTLGADTATVNEDAVIDIDVLANDTDTDTSDILTVTSVTDGAHGTVTLNDNGTVRYAPAADFYGTDSFTYTVSDGQTTVTETVTVTVAPQPDAIAATPDPVNLTVINGNRTVALSPLANDSHADGTLSITGVGQPGNGSATLNADGTVSYTANAGFAGEDSFTYTILSTSGATTTETVTVTVQTNLAPVAGFRLAPRGTEDSPITIDPLSWASDPNGDALSLVSVGPAWNGAAQVTLNENGTVTVTPNADYNGYIDFYYTITDGELETRSFASVFFENTQDAPVGVDDHIGVDPEARSWLNVLGNDTDADRIFPGNQMEARLITGVTAVGDTADNATFELGNNGIWVTPNPGFIGTLTFTYTLRDSGGLTSSATATVYVSTLPQLIADGYAIQEDSGQHIFDVLANDSDVDSGQTLTITAVSGAVGGTVTIVDGGKNISYTPNADFTGVETLTYTVSDGLREASQTITVTVNNTADTPVAGDDAVTTAEDTAVTIDVLANDSDPGTAVLTIAAVGDATHGQVTISGGQLIYTPNADFFGTDTFTYDVSDGAGGIETATVTVTVTAENDAPVAADISATIQEDGTYSFNPLAAASDVDGDTVSLVRVGTAAHGLARLNEDGSVSYTPVENYAGSDSFTYVITDGVAETVVTVTLTVAEVNDAPVALNDAATLQEDGTLTFDVVANDSDVDGQSLTIISVSDPAHGQASFDGQTITYTPNANFHGTEVITYVISDGAGGTSSATLDVVVTPVADAPVVVNDTSTGQQSEVQNVNVLANDTDADGDVVRVVSLNGTAVTANDLVELPSGAFVQLNADGTVSYLPLDAFRDLNASGVATETVTYAIQDSTGRVSEGTVTFTINGENDAPVAIDFTQPSPFAERSVVSIAAGSAFRDADAGDVLTFSATLADGTPLPAGLEIDSATGLITGTLPANSSGTSGADSVLTIRVTADDGTDTGTLDVQITLQNVNDAPTFDTPPTRLEVTSDAETALDLSGLNLADVDSPVVTLTLSVDAGHLTATGVTGVSVATVNGALALTGTPAALNAFLAGGVKFVDPADVAGGLSAQLTMTLTDDSGAELQEIGPVPIDVTNVDDITRVAGTLTAQSGAEDTAIALDFSGVTLTDTDGLTVTLSGVPASMLSAVAATGITIATSSGDSLTLSGSTADISAYLATIGNITFTPPPNANGTFGPLVVTATGLDGSNPVTIGEIGLEITPVDDPVTIGGLAANQAHIETVVSTPAEALTASAVDYDLLNGGQGDYSGTSVVVSARAGDAPIFGIGQSELITTQPIDGTSWALIAGGERFGTFRLDTTNGNLTARFDFGDGAGTPTTDLVNAALQLVTFETGQERLYGFGTTELTWSFLRADETVAQTAHTAISVQFIDDPVTISLPETPITLAEGDSATAAFAGVELFDPDLAGNWTMYFNVEVGELSIRSDHGLSALVVQTDPQGGWAFGGDMATASQVIQSALLYTAPDELTSATTTSLTIRVVPPGHDPAYGFVFEVPIALTPVNDAAQFSGDLTAAMNEDGTTLSGQIVVSDIDGPDALIAGRVFGAQGFADVTADGQWHYTLTGLFPNLDPGQSVTDTLMVTAADGTQHALSIQINGVSNSFQGTSAADELIGTRLDDTFQSSAGDDVIRGGSGLDTVLFTGAADEFVFHVQDGALVVTDTARQTNGDEGANTLFDIEVLDFADVSLDVNVTKNGGETTSVIVSNGGNTTFSWALLDDGRKVATTFENGQRVGQSVTDGVGANDTATWSQYVDTFNADGTIATRQYAFDAGGSRTDVFEYENGQLTGRTATDGAGEESTAAWSQYVDTYNADGTLATRQYTFDAGGNRSEVFEYENGQRTGRTVTDGAGEESTATWSQYVDTFNADGTIATRQYAFDAGGSRTDVFEYENGQLTGRTATDGAGEESTAAWSQYVDTYNADGTLATRQYTFDAGGNRSEVFEYENGQRTGRTVTDGAGEESTATWSQYVDTFNADGTIATRQYAFDAGGSRTDVFEYENGQFTGRTATDGVGANNSADWSQYVDTFNPDGTIATRQYTFDAGGSTSTVFEYENGQRTGRTVTDGVGANNSADWSQYVDTFDTNGYLELRTLLMDNGDQIETKYVGGIRAIRTTHDLSESADFETQTEYFDSTGALLSVEHVWDIV</sequence>
<dbReference type="Gene3D" id="2.60.40.2810">
    <property type="match status" value="7"/>
</dbReference>
<dbReference type="PROSITE" id="PS50268">
    <property type="entry name" value="CADHERIN_2"/>
    <property type="match status" value="1"/>
</dbReference>
<feature type="region of interest" description="Disordered" evidence="3">
    <location>
        <begin position="743"/>
        <end position="764"/>
    </location>
</feature>
<dbReference type="SMART" id="SM00948">
    <property type="entry name" value="Proteasome_A_N"/>
    <property type="match status" value="6"/>
</dbReference>
<dbReference type="InterPro" id="IPR011049">
    <property type="entry name" value="Serralysin-like_metalloprot_C"/>
</dbReference>
<dbReference type="GO" id="GO:0006511">
    <property type="term" value="P:ubiquitin-dependent protein catabolic process"/>
    <property type="evidence" value="ECO:0007669"/>
    <property type="project" value="InterPro"/>
</dbReference>
<accession>A0A1Y5RSU7</accession>
<keyword evidence="6" id="KW-1185">Reference proteome</keyword>
<dbReference type="PROSITE" id="PS00330">
    <property type="entry name" value="HEMOLYSIN_CALCIUM"/>
    <property type="match status" value="1"/>
</dbReference>
<dbReference type="InterPro" id="IPR000426">
    <property type="entry name" value="Proteasome_asu_N"/>
</dbReference>
<name>A0A1Y5RSU7_9RHOB</name>
<dbReference type="Pfam" id="PF17892">
    <property type="entry name" value="Cadherin_5"/>
    <property type="match status" value="1"/>
</dbReference>
<dbReference type="GO" id="GO:0005509">
    <property type="term" value="F:calcium ion binding"/>
    <property type="evidence" value="ECO:0007669"/>
    <property type="project" value="InterPro"/>
</dbReference>
<dbReference type="OrthoDB" id="8479154at2"/>
<evidence type="ECO:0000313" key="6">
    <source>
        <dbReference type="Proteomes" id="UP000193077"/>
    </source>
</evidence>
<dbReference type="PANTHER" id="PTHR38340">
    <property type="entry name" value="S-LAYER PROTEIN"/>
    <property type="match status" value="1"/>
</dbReference>
<dbReference type="RefSeq" id="WP_085794488.1">
    <property type="nucleotide sequence ID" value="NZ_FWFO01000001.1"/>
</dbReference>
<dbReference type="GO" id="GO:0016020">
    <property type="term" value="C:membrane"/>
    <property type="evidence" value="ECO:0007669"/>
    <property type="project" value="InterPro"/>
</dbReference>
<dbReference type="InterPro" id="IPR013783">
    <property type="entry name" value="Ig-like_fold"/>
</dbReference>
<dbReference type="Pfam" id="PF05345">
    <property type="entry name" value="He_PIG"/>
    <property type="match status" value="1"/>
</dbReference>
<gene>
    <name evidence="5" type="primary">hlyA_1</name>
    <name evidence="5" type="ORF">TRL7639_00812</name>
</gene>
<evidence type="ECO:0000256" key="2">
    <source>
        <dbReference type="ARBA" id="ARBA00022525"/>
    </source>
</evidence>
<dbReference type="Proteomes" id="UP000193077">
    <property type="component" value="Unassembled WGS sequence"/>
</dbReference>
<dbReference type="GO" id="GO:0007156">
    <property type="term" value="P:homophilic cell adhesion via plasma membrane adhesion molecules"/>
    <property type="evidence" value="ECO:0007669"/>
    <property type="project" value="InterPro"/>
</dbReference>
<keyword evidence="2" id="KW-0964">Secreted</keyword>
<dbReference type="SMART" id="SM00736">
    <property type="entry name" value="CADG"/>
    <property type="match status" value="1"/>
</dbReference>
<dbReference type="Gene3D" id="2.60.40.3440">
    <property type="match status" value="1"/>
</dbReference>
<dbReference type="InterPro" id="IPR050557">
    <property type="entry name" value="RTX_toxin/Mannuronan_C5-epim"/>
</dbReference>
<organism evidence="5 6">
    <name type="scientific">Falsiruegeria litorea R37</name>
    <dbReference type="NCBI Taxonomy" id="1200284"/>
    <lineage>
        <taxon>Bacteria</taxon>
        <taxon>Pseudomonadati</taxon>
        <taxon>Pseudomonadota</taxon>
        <taxon>Alphaproteobacteria</taxon>
        <taxon>Rhodobacterales</taxon>
        <taxon>Roseobacteraceae</taxon>
        <taxon>Falsiruegeria</taxon>
    </lineage>
</organism>
<dbReference type="InterPro" id="IPR018511">
    <property type="entry name" value="Hemolysin-typ_Ca-bd_CS"/>
</dbReference>
<protein>
    <submittedName>
        <fullName evidence="5">Hemolysin, chromosomal</fullName>
    </submittedName>
</protein>
<reference evidence="5 6" key="1">
    <citation type="submission" date="2017-03" db="EMBL/GenBank/DDBJ databases">
        <authorList>
            <person name="Afonso C.L."/>
            <person name="Miller P.J."/>
            <person name="Scott M.A."/>
            <person name="Spackman E."/>
            <person name="Goraichik I."/>
            <person name="Dimitrov K.M."/>
            <person name="Suarez D.L."/>
            <person name="Swayne D.E."/>
        </authorList>
    </citation>
    <scope>NUCLEOTIDE SEQUENCE [LARGE SCALE GENOMIC DNA]</scope>
    <source>
        <strain evidence="5 6">CECT 7639</strain>
    </source>
</reference>
<evidence type="ECO:0000256" key="3">
    <source>
        <dbReference type="SAM" id="MobiDB-lite"/>
    </source>
</evidence>
<dbReference type="InterPro" id="IPR006644">
    <property type="entry name" value="Cadg"/>
</dbReference>
<dbReference type="Gene3D" id="2.60.40.10">
    <property type="entry name" value="Immunoglobulins"/>
    <property type="match status" value="1"/>
</dbReference>
<evidence type="ECO:0000256" key="1">
    <source>
        <dbReference type="ARBA" id="ARBA00004613"/>
    </source>
</evidence>
<proteinExistence type="predicted"/>
<dbReference type="InterPro" id="IPR002126">
    <property type="entry name" value="Cadherin-like_dom"/>
</dbReference>
<dbReference type="GO" id="GO:0005576">
    <property type="term" value="C:extracellular region"/>
    <property type="evidence" value="ECO:0007669"/>
    <property type="project" value="UniProtKB-SubCell"/>
</dbReference>
<dbReference type="InterPro" id="IPR010221">
    <property type="entry name" value="VCBS_dom"/>
</dbReference>
<dbReference type="Pfam" id="PF17963">
    <property type="entry name" value="Big_9"/>
    <property type="match status" value="9"/>
</dbReference>
<evidence type="ECO:0000313" key="5">
    <source>
        <dbReference type="EMBL" id="SLN24684.1"/>
    </source>
</evidence>
<dbReference type="Gene3D" id="3.90.930.1">
    <property type="match status" value="2"/>
</dbReference>
<dbReference type="PANTHER" id="PTHR38340:SF1">
    <property type="entry name" value="S-LAYER PROTEIN"/>
    <property type="match status" value="1"/>
</dbReference>
<dbReference type="Pfam" id="PF00353">
    <property type="entry name" value="HemolysinCabind"/>
    <property type="match status" value="7"/>
</dbReference>
<dbReference type="InterPro" id="IPR041690">
    <property type="entry name" value="Cadherin_5"/>
</dbReference>
<dbReference type="GO" id="GO:0019773">
    <property type="term" value="C:proteasome core complex, alpha-subunit complex"/>
    <property type="evidence" value="ECO:0007669"/>
    <property type="project" value="InterPro"/>
</dbReference>
<dbReference type="Gene3D" id="2.150.10.10">
    <property type="entry name" value="Serralysin-like metalloprotease, C-terminal"/>
    <property type="match status" value="3"/>
</dbReference>
<dbReference type="EMBL" id="FWFO01000001">
    <property type="protein sequence ID" value="SLN24684.1"/>
    <property type="molecule type" value="Genomic_DNA"/>
</dbReference>
<dbReference type="SUPFAM" id="SSF51120">
    <property type="entry name" value="beta-Roll"/>
    <property type="match status" value="4"/>
</dbReference>
<comment type="subcellular location">
    <subcellularLocation>
        <location evidence="1">Secreted</location>
    </subcellularLocation>
</comment>
<dbReference type="InterPro" id="IPR015919">
    <property type="entry name" value="Cadherin-like_sf"/>
</dbReference>
<dbReference type="NCBIfam" id="NF012211">
    <property type="entry name" value="tand_rpt_95"/>
    <property type="match status" value="8"/>
</dbReference>
<dbReference type="PRINTS" id="PR00313">
    <property type="entry name" value="CABNDNGRPT"/>
</dbReference>
<feature type="domain" description="Cadherin" evidence="4">
    <location>
        <begin position="2195"/>
        <end position="2275"/>
    </location>
</feature>
<evidence type="ECO:0000259" key="4">
    <source>
        <dbReference type="PROSITE" id="PS50268"/>
    </source>
</evidence>